<evidence type="ECO:0000313" key="2">
    <source>
        <dbReference type="EMBL" id="VTJ85496.1"/>
    </source>
</evidence>
<reference evidence="1" key="2">
    <citation type="submission" date="2020-08" db="EMBL/GenBank/DDBJ databases">
        <authorList>
            <person name="Shumante A."/>
            <person name="Zimin A.V."/>
            <person name="Puiu D."/>
            <person name="Salzberg S.L."/>
        </authorList>
    </citation>
    <scope>NUCLEOTIDE SEQUENCE</scope>
    <source>
        <strain evidence="1">WC2-LM</strain>
        <tissue evidence="1">Liver</tissue>
    </source>
</reference>
<dbReference type="EMBL" id="CABDUW010002112">
    <property type="protein sequence ID" value="VTJ85496.1"/>
    <property type="molecule type" value="Genomic_DNA"/>
</dbReference>
<gene>
    <name evidence="1" type="ORF">GHT09_011215</name>
    <name evidence="2" type="ORF">MONAX_5E046259</name>
</gene>
<dbReference type="Proteomes" id="UP000335636">
    <property type="component" value="Unassembled WGS sequence"/>
</dbReference>
<sequence>MTSALGFVEQISHPWILKKYPLCEKEFISGRRQMMETESEIGSHGQLISLPKIFSSA</sequence>
<dbReference type="EMBL" id="WJEC01001846">
    <property type="protein sequence ID" value="KAF7477675.1"/>
    <property type="molecule type" value="Genomic_DNA"/>
</dbReference>
<proteinExistence type="predicted"/>
<organism evidence="2 3">
    <name type="scientific">Marmota monax</name>
    <name type="common">Woodchuck</name>
    <dbReference type="NCBI Taxonomy" id="9995"/>
    <lineage>
        <taxon>Eukaryota</taxon>
        <taxon>Metazoa</taxon>
        <taxon>Chordata</taxon>
        <taxon>Craniata</taxon>
        <taxon>Vertebrata</taxon>
        <taxon>Euteleostomi</taxon>
        <taxon>Mammalia</taxon>
        <taxon>Eutheria</taxon>
        <taxon>Euarchontoglires</taxon>
        <taxon>Glires</taxon>
        <taxon>Rodentia</taxon>
        <taxon>Sciuromorpha</taxon>
        <taxon>Sciuridae</taxon>
        <taxon>Xerinae</taxon>
        <taxon>Marmotini</taxon>
        <taxon>Marmota</taxon>
    </lineage>
</organism>
<keyword evidence="3" id="KW-1185">Reference proteome</keyword>
<accession>A0A5E4CUK5</accession>
<name>A0A5E4CUK5_MARMO</name>
<evidence type="ECO:0000313" key="3">
    <source>
        <dbReference type="Proteomes" id="UP000335636"/>
    </source>
</evidence>
<reference evidence="2 3" key="1">
    <citation type="submission" date="2019-04" db="EMBL/GenBank/DDBJ databases">
        <authorList>
            <person name="Alioto T."/>
            <person name="Alioto T."/>
        </authorList>
    </citation>
    <scope>NUCLEOTIDE SEQUENCE [LARGE SCALE GENOMIC DNA]</scope>
</reference>
<evidence type="ECO:0000313" key="1">
    <source>
        <dbReference type="EMBL" id="KAF7477675.1"/>
    </source>
</evidence>
<dbReference type="Proteomes" id="UP000662637">
    <property type="component" value="Unassembled WGS sequence"/>
</dbReference>
<dbReference type="AlphaFoldDB" id="A0A5E4CUK5"/>
<protein>
    <submittedName>
        <fullName evidence="2">Uncharacterized protein</fullName>
    </submittedName>
</protein>